<evidence type="ECO:0000313" key="2">
    <source>
        <dbReference type="EMBL" id="CAB1427435.1"/>
    </source>
</evidence>
<evidence type="ECO:0000313" key="3">
    <source>
        <dbReference type="Proteomes" id="UP001153269"/>
    </source>
</evidence>
<dbReference type="Proteomes" id="UP001153269">
    <property type="component" value="Unassembled WGS sequence"/>
</dbReference>
<sequence length="151" mass="16564">MHTASVLTRGFESKQLRTITPASKPASRPCATRFPVKTLKKRIFKQKHTNLRLALGGGNTRSSNLTGDSRSAFEEETVLRWRSAPPAPPAPPASCSAFSEKTSTGTGTTDNELWTRTNLRLQTGIWQLWDFGALGNSGTSNIQEEMVSWQG</sequence>
<feature type="region of interest" description="Disordered" evidence="1">
    <location>
        <begin position="50"/>
        <end position="111"/>
    </location>
</feature>
<organism evidence="2 3">
    <name type="scientific">Pleuronectes platessa</name>
    <name type="common">European plaice</name>
    <dbReference type="NCBI Taxonomy" id="8262"/>
    <lineage>
        <taxon>Eukaryota</taxon>
        <taxon>Metazoa</taxon>
        <taxon>Chordata</taxon>
        <taxon>Craniata</taxon>
        <taxon>Vertebrata</taxon>
        <taxon>Euteleostomi</taxon>
        <taxon>Actinopterygii</taxon>
        <taxon>Neopterygii</taxon>
        <taxon>Teleostei</taxon>
        <taxon>Neoteleostei</taxon>
        <taxon>Acanthomorphata</taxon>
        <taxon>Carangaria</taxon>
        <taxon>Pleuronectiformes</taxon>
        <taxon>Pleuronectoidei</taxon>
        <taxon>Pleuronectidae</taxon>
        <taxon>Pleuronectes</taxon>
    </lineage>
</organism>
<keyword evidence="3" id="KW-1185">Reference proteome</keyword>
<evidence type="ECO:0000256" key="1">
    <source>
        <dbReference type="SAM" id="MobiDB-lite"/>
    </source>
</evidence>
<protein>
    <submittedName>
        <fullName evidence="2">Uncharacterized protein</fullName>
    </submittedName>
</protein>
<name>A0A9N7UAP1_PLEPL</name>
<comment type="caution">
    <text evidence="2">The sequence shown here is derived from an EMBL/GenBank/DDBJ whole genome shotgun (WGS) entry which is preliminary data.</text>
</comment>
<proteinExistence type="predicted"/>
<feature type="compositionally biased region" description="Polar residues" evidence="1">
    <location>
        <begin position="96"/>
        <end position="111"/>
    </location>
</feature>
<gene>
    <name evidence="2" type="ORF">PLEPLA_LOCUS15374</name>
</gene>
<dbReference type="AlphaFoldDB" id="A0A9N7UAP1"/>
<accession>A0A9N7UAP1</accession>
<feature type="compositionally biased region" description="Polar residues" evidence="1">
    <location>
        <begin position="60"/>
        <end position="69"/>
    </location>
</feature>
<dbReference type="EMBL" id="CADEAL010000968">
    <property type="protein sequence ID" value="CAB1427435.1"/>
    <property type="molecule type" value="Genomic_DNA"/>
</dbReference>
<reference evidence="2" key="1">
    <citation type="submission" date="2020-03" db="EMBL/GenBank/DDBJ databases">
        <authorList>
            <person name="Weist P."/>
        </authorList>
    </citation>
    <scope>NUCLEOTIDE SEQUENCE</scope>
</reference>